<reference evidence="3" key="1">
    <citation type="submission" date="2023-09" db="EMBL/GenBank/DDBJ databases">
        <authorList>
            <person name="Li S."/>
            <person name="Li X."/>
            <person name="Zhang C."/>
            <person name="Zhao Z."/>
        </authorList>
    </citation>
    <scope>NUCLEOTIDE SEQUENCE [LARGE SCALE GENOMIC DNA]</scope>
    <source>
        <strain evidence="3">SQ345</strain>
    </source>
</reference>
<evidence type="ECO:0000259" key="1">
    <source>
        <dbReference type="Pfam" id="PF00462"/>
    </source>
</evidence>
<dbReference type="PROSITE" id="PS00195">
    <property type="entry name" value="GLUTAREDOXIN_1"/>
    <property type="match status" value="1"/>
</dbReference>
<gene>
    <name evidence="2" type="ORF">RI845_06720</name>
</gene>
<proteinExistence type="predicted"/>
<dbReference type="Pfam" id="PF00462">
    <property type="entry name" value="Glutaredoxin"/>
    <property type="match status" value="1"/>
</dbReference>
<dbReference type="EMBL" id="CP134146">
    <property type="protein sequence ID" value="WNC69828.1"/>
    <property type="molecule type" value="Genomic_DNA"/>
</dbReference>
<dbReference type="RefSeq" id="WP_348388970.1">
    <property type="nucleotide sequence ID" value="NZ_CP134146.1"/>
</dbReference>
<dbReference type="InterPro" id="IPR011767">
    <property type="entry name" value="GLR_AS"/>
</dbReference>
<feature type="domain" description="Glutaredoxin" evidence="1">
    <location>
        <begin position="4"/>
        <end position="60"/>
    </location>
</feature>
<dbReference type="InterPro" id="IPR036249">
    <property type="entry name" value="Thioredoxin-like_sf"/>
</dbReference>
<keyword evidence="3" id="KW-1185">Reference proteome</keyword>
<sequence>MKRVVLFTKTSCPHCDTAKKYLDQHGIKYRLCNVSTAAGRKEYSLTGFRGVPVLKVGDQFLNGFTIKGFQNLYGK</sequence>
<dbReference type="PROSITE" id="PS51354">
    <property type="entry name" value="GLUTAREDOXIN_2"/>
    <property type="match status" value="1"/>
</dbReference>
<evidence type="ECO:0000313" key="3">
    <source>
        <dbReference type="Proteomes" id="UP001248581"/>
    </source>
</evidence>
<dbReference type="Gene3D" id="3.40.30.10">
    <property type="entry name" value="Glutaredoxin"/>
    <property type="match status" value="1"/>
</dbReference>
<evidence type="ECO:0000313" key="2">
    <source>
        <dbReference type="EMBL" id="WNC69828.1"/>
    </source>
</evidence>
<dbReference type="InterPro" id="IPR002109">
    <property type="entry name" value="Glutaredoxin"/>
</dbReference>
<name>A0ABY9TLW7_9GAMM</name>
<dbReference type="CDD" id="cd02976">
    <property type="entry name" value="NrdH"/>
    <property type="match status" value="1"/>
</dbReference>
<protein>
    <submittedName>
        <fullName evidence="2">Glutaredoxin family protein</fullName>
    </submittedName>
</protein>
<dbReference type="SUPFAM" id="SSF52833">
    <property type="entry name" value="Thioredoxin-like"/>
    <property type="match status" value="1"/>
</dbReference>
<accession>A0ABY9TLW7</accession>
<dbReference type="Proteomes" id="UP001248581">
    <property type="component" value="Chromosome"/>
</dbReference>
<organism evidence="2 3">
    <name type="scientific">Thalassotalea nanhaiensis</name>
    <dbReference type="NCBI Taxonomy" id="3065648"/>
    <lineage>
        <taxon>Bacteria</taxon>
        <taxon>Pseudomonadati</taxon>
        <taxon>Pseudomonadota</taxon>
        <taxon>Gammaproteobacteria</taxon>
        <taxon>Alteromonadales</taxon>
        <taxon>Colwelliaceae</taxon>
        <taxon>Thalassotalea</taxon>
    </lineage>
</organism>